<dbReference type="OrthoDB" id="9790858at2"/>
<comment type="catalytic activity">
    <reaction evidence="6">
        <text>L,L-cystathionine + H2O = L-homocysteine + pyruvate + NH4(+)</text>
        <dbReference type="Rhea" id="RHEA:13965"/>
        <dbReference type="ChEBI" id="CHEBI:15361"/>
        <dbReference type="ChEBI" id="CHEBI:15377"/>
        <dbReference type="ChEBI" id="CHEBI:28938"/>
        <dbReference type="ChEBI" id="CHEBI:58161"/>
        <dbReference type="ChEBI" id="CHEBI:58199"/>
    </reaction>
</comment>
<dbReference type="NCBIfam" id="TIGR01324">
    <property type="entry name" value="cysta_beta_ly_B"/>
    <property type="match status" value="1"/>
</dbReference>
<dbReference type="GO" id="GO:0019346">
    <property type="term" value="P:transsulfuration"/>
    <property type="evidence" value="ECO:0007669"/>
    <property type="project" value="InterPro"/>
</dbReference>
<evidence type="ECO:0000256" key="8">
    <source>
        <dbReference type="PIRSR" id="PIRSR001434-2"/>
    </source>
</evidence>
<dbReference type="GO" id="GO:0019450">
    <property type="term" value="P:L-cysteine catabolic process to pyruvate"/>
    <property type="evidence" value="ECO:0007669"/>
    <property type="project" value="TreeGrafter"/>
</dbReference>
<comment type="cofactor">
    <cofactor evidence="1 9">
        <name>pyridoxal 5'-phosphate</name>
        <dbReference type="ChEBI" id="CHEBI:597326"/>
    </cofactor>
</comment>
<evidence type="ECO:0000256" key="1">
    <source>
        <dbReference type="ARBA" id="ARBA00001933"/>
    </source>
</evidence>
<evidence type="ECO:0000256" key="9">
    <source>
        <dbReference type="RuleBase" id="RU362118"/>
    </source>
</evidence>
<evidence type="ECO:0000256" key="5">
    <source>
        <dbReference type="ARBA" id="ARBA00046315"/>
    </source>
</evidence>
<keyword evidence="3 8" id="KW-0663">Pyridoxal phosphate</keyword>
<accession>A0A1X3GJT0</accession>
<dbReference type="AlphaFoldDB" id="A0A1X3GJT0"/>
<dbReference type="InterPro" id="IPR015422">
    <property type="entry name" value="PyrdxlP-dep_Trfase_small"/>
</dbReference>
<comment type="caution">
    <text evidence="10">The sequence shown here is derived from an EMBL/GenBank/DDBJ whole genome shotgun (WGS) entry which is preliminary data.</text>
</comment>
<evidence type="ECO:0000256" key="2">
    <source>
        <dbReference type="ARBA" id="ARBA00009077"/>
    </source>
</evidence>
<comment type="similarity">
    <text evidence="2 9">Belongs to the trans-sulfuration enzymes family.</text>
</comment>
<dbReference type="Proteomes" id="UP000193553">
    <property type="component" value="Unassembled WGS sequence"/>
</dbReference>
<dbReference type="Gene3D" id="3.40.640.10">
    <property type="entry name" value="Type I PLP-dependent aspartate aminotransferase-like (Major domain)"/>
    <property type="match status" value="1"/>
</dbReference>
<dbReference type="FunFam" id="3.40.640.10:FF:000046">
    <property type="entry name" value="Cystathionine gamma-lyase"/>
    <property type="match status" value="1"/>
</dbReference>
<evidence type="ECO:0000313" key="10">
    <source>
        <dbReference type="EMBL" id="OSJ10843.1"/>
    </source>
</evidence>
<dbReference type="InterPro" id="IPR054542">
    <property type="entry name" value="Cys_met_metab_PP"/>
</dbReference>
<comment type="catalytic activity">
    <reaction evidence="7">
        <text>an S-substituted L-cysteine + H2O = a thiol + pyruvate + NH4(+)</text>
        <dbReference type="Rhea" id="RHEA:18121"/>
        <dbReference type="ChEBI" id="CHEBI:15361"/>
        <dbReference type="ChEBI" id="CHEBI:15377"/>
        <dbReference type="ChEBI" id="CHEBI:28938"/>
        <dbReference type="ChEBI" id="CHEBI:29256"/>
        <dbReference type="ChEBI" id="CHEBI:58717"/>
        <dbReference type="EC" id="4.4.1.13"/>
    </reaction>
</comment>
<name>A0A1X3GJT0_9BRAD</name>
<keyword evidence="4 10" id="KW-0456">Lyase</keyword>
<proteinExistence type="inferred from homology"/>
<dbReference type="SUPFAM" id="SSF53383">
    <property type="entry name" value="PLP-dependent transferases"/>
    <property type="match status" value="1"/>
</dbReference>
<evidence type="ECO:0000256" key="7">
    <source>
        <dbReference type="ARBA" id="ARBA00047625"/>
    </source>
</evidence>
<dbReference type="Pfam" id="PF01053">
    <property type="entry name" value="Cys_Met_Meta_PP"/>
    <property type="match status" value="1"/>
</dbReference>
<organism evidence="10 11">
    <name type="scientific">Bradyrhizobium canariense</name>
    <dbReference type="NCBI Taxonomy" id="255045"/>
    <lineage>
        <taxon>Bacteria</taxon>
        <taxon>Pseudomonadati</taxon>
        <taxon>Pseudomonadota</taxon>
        <taxon>Alphaproteobacteria</taxon>
        <taxon>Hyphomicrobiales</taxon>
        <taxon>Nitrobacteraceae</taxon>
        <taxon>Bradyrhizobium</taxon>
    </lineage>
</organism>
<comment type="pathway">
    <text evidence="5">Amino-acid biosynthesis; L-methionine biosynthesis via de novo pathway; L-homocysteine from L-cystathionine: step 1/1.</text>
</comment>
<dbReference type="PIRSF" id="PIRSF001434">
    <property type="entry name" value="CGS"/>
    <property type="match status" value="1"/>
</dbReference>
<dbReference type="PROSITE" id="PS00868">
    <property type="entry name" value="CYS_MET_METAB_PP"/>
    <property type="match status" value="1"/>
</dbReference>
<gene>
    <name evidence="10" type="ORF">BSZ18_16145</name>
</gene>
<dbReference type="InterPro" id="IPR015421">
    <property type="entry name" value="PyrdxlP-dep_Trfase_major"/>
</dbReference>
<dbReference type="GO" id="GO:0047804">
    <property type="term" value="F:cysteine-S-conjugate beta-lyase activity"/>
    <property type="evidence" value="ECO:0007669"/>
    <property type="project" value="UniProtKB-EC"/>
</dbReference>
<evidence type="ECO:0000313" key="11">
    <source>
        <dbReference type="Proteomes" id="UP000193553"/>
    </source>
</evidence>
<dbReference type="RefSeq" id="WP_085359079.1">
    <property type="nucleotide sequence ID" value="NZ_NAFD01000174.1"/>
</dbReference>
<dbReference type="GO" id="GO:0030170">
    <property type="term" value="F:pyridoxal phosphate binding"/>
    <property type="evidence" value="ECO:0007669"/>
    <property type="project" value="InterPro"/>
</dbReference>
<sequence length="404" mass="44359">MKRVGHGKGFREAKTQLSHIGRAPAEHGGMVNVPVYRGSTIISETLEEWERRKQNPITNYGRFGSPLSRALEAAFCELEGGHGSILFPSGLSACSHALLGIVKAGDHVLISDSVYGPVRIFADQVLTRFEVKVEYFHPTQHSDLLAKIGANTRAVYLESPGSMTFEVQDLPTLCAIAHHSGALVIMDNTWATPLYFKPFEHGVDISVHAATKYIVGHSDALLGIATANEQAWPLLQPSAHHFGEIGGPDDIYLALRGLRTLAVRMGQHYENALKLAQSLQQHPAVDRVLHPGLPNDPGHKIWKRDFLGASGLFGLVLKPMSKAQLSVFFSQLRLFKIGWSWGGYESLVLPVEQPKRTETIFSLNGPLIRIHAGIEAASDLIADMHQALQAACELRVSRADHEHH</sequence>
<dbReference type="InterPro" id="IPR006233">
    <property type="entry name" value="Cys_b_lyase_bac"/>
</dbReference>
<evidence type="ECO:0000256" key="4">
    <source>
        <dbReference type="ARBA" id="ARBA00023239"/>
    </source>
</evidence>
<dbReference type="PANTHER" id="PTHR43500:SF1">
    <property type="entry name" value="CYSTATHIONINE BETA-LYASE-RELATED"/>
    <property type="match status" value="1"/>
</dbReference>
<feature type="modified residue" description="N6-(pyridoxal phosphate)lysine" evidence="8">
    <location>
        <position position="212"/>
    </location>
</feature>
<dbReference type="InterPro" id="IPR000277">
    <property type="entry name" value="Cys/Met-Metab_PyrdxlP-dep_enz"/>
</dbReference>
<dbReference type="InterPro" id="IPR015424">
    <property type="entry name" value="PyrdxlP-dep_Trfase"/>
</dbReference>
<dbReference type="PANTHER" id="PTHR43500">
    <property type="entry name" value="CYSTATHIONINE BETA-LYASE-RELATED"/>
    <property type="match status" value="1"/>
</dbReference>
<evidence type="ECO:0000256" key="3">
    <source>
        <dbReference type="ARBA" id="ARBA00022898"/>
    </source>
</evidence>
<protein>
    <submittedName>
        <fullName evidence="10">Cystathionine beta-lyase</fullName>
    </submittedName>
</protein>
<dbReference type="Gene3D" id="3.90.1150.10">
    <property type="entry name" value="Aspartate Aminotransferase, domain 1"/>
    <property type="match status" value="1"/>
</dbReference>
<dbReference type="EMBL" id="NAFI01000171">
    <property type="protein sequence ID" value="OSJ10843.1"/>
    <property type="molecule type" value="Genomic_DNA"/>
</dbReference>
<reference evidence="10 11" key="1">
    <citation type="submission" date="2017-03" db="EMBL/GenBank/DDBJ databases">
        <title>Whole genome sequences of fourteen strains of Bradyrhizobium canariense and one strain of Bradyrhizobium japonicum isolated from Lupinus (Papilionoideae: Genisteae) species in Algeria.</title>
        <authorList>
            <person name="Crovadore J."/>
            <person name="Chekireb D."/>
            <person name="Brachmann A."/>
            <person name="Chablais R."/>
            <person name="Cochard B."/>
            <person name="Lefort F."/>
        </authorList>
    </citation>
    <scope>NUCLEOTIDE SEQUENCE [LARGE SCALE GENOMIC DNA]</scope>
    <source>
        <strain evidence="10 11">UBMA195</strain>
    </source>
</reference>
<evidence type="ECO:0000256" key="6">
    <source>
        <dbReference type="ARBA" id="ARBA00047517"/>
    </source>
</evidence>